<dbReference type="EMBL" id="JACHFM010000005">
    <property type="protein sequence ID" value="MBB5223958.1"/>
    <property type="molecule type" value="Genomic_DNA"/>
</dbReference>
<name>A0A840STK1_9RHOB</name>
<keyword evidence="1" id="KW-0812">Transmembrane</keyword>
<keyword evidence="3" id="KW-1185">Reference proteome</keyword>
<sequence length="190" mass="20046">MASTPTFDPANQPLLAALAANWWLILLRGIAGVLFAILAFMWPGITALSLTFLWGAYALVDGVASLWAAITGGGAGSRGWLLLVGLLGIAAGIISFVWPVGTAGILLLFIAAWAIATGVLQIWGAVRLRKEIEGEWLLILSGLVSIILGIVLMAQPAAGILAAVWMIALFALIFGIDHILLAFKLRGYRT</sequence>
<feature type="transmembrane region" description="Helical" evidence="1">
    <location>
        <begin position="104"/>
        <end position="124"/>
    </location>
</feature>
<feature type="transmembrane region" description="Helical" evidence="1">
    <location>
        <begin position="80"/>
        <end position="98"/>
    </location>
</feature>
<keyword evidence="1" id="KW-0472">Membrane</keyword>
<dbReference type="Proteomes" id="UP000549457">
    <property type="component" value="Unassembled WGS sequence"/>
</dbReference>
<organism evidence="2 3">
    <name type="scientific">Amaricoccus macauensis</name>
    <dbReference type="NCBI Taxonomy" id="57001"/>
    <lineage>
        <taxon>Bacteria</taxon>
        <taxon>Pseudomonadati</taxon>
        <taxon>Pseudomonadota</taxon>
        <taxon>Alphaproteobacteria</taxon>
        <taxon>Rhodobacterales</taxon>
        <taxon>Paracoccaceae</taxon>
        <taxon>Amaricoccus</taxon>
    </lineage>
</organism>
<dbReference type="Pfam" id="PF03729">
    <property type="entry name" value="DUF308"/>
    <property type="match status" value="1"/>
</dbReference>
<dbReference type="InterPro" id="IPR005325">
    <property type="entry name" value="DUF308_memb"/>
</dbReference>
<dbReference type="InterPro" id="IPR052712">
    <property type="entry name" value="Acid_resist_chaperone_HdeD"/>
</dbReference>
<keyword evidence="1" id="KW-1133">Transmembrane helix</keyword>
<evidence type="ECO:0000313" key="2">
    <source>
        <dbReference type="EMBL" id="MBB5223958.1"/>
    </source>
</evidence>
<dbReference type="GO" id="GO:0005886">
    <property type="term" value="C:plasma membrane"/>
    <property type="evidence" value="ECO:0007669"/>
    <property type="project" value="TreeGrafter"/>
</dbReference>
<dbReference type="PANTHER" id="PTHR34989">
    <property type="entry name" value="PROTEIN HDED"/>
    <property type="match status" value="1"/>
</dbReference>
<feature type="transmembrane region" description="Helical" evidence="1">
    <location>
        <begin position="48"/>
        <end position="68"/>
    </location>
</feature>
<comment type="caution">
    <text evidence="2">The sequence shown here is derived from an EMBL/GenBank/DDBJ whole genome shotgun (WGS) entry which is preliminary data.</text>
</comment>
<proteinExistence type="predicted"/>
<feature type="transmembrane region" description="Helical" evidence="1">
    <location>
        <begin position="21"/>
        <end position="42"/>
    </location>
</feature>
<evidence type="ECO:0000313" key="3">
    <source>
        <dbReference type="Proteomes" id="UP000549457"/>
    </source>
</evidence>
<reference evidence="2 3" key="1">
    <citation type="submission" date="2020-08" db="EMBL/GenBank/DDBJ databases">
        <title>Genomic Encyclopedia of Type Strains, Phase IV (KMG-IV): sequencing the most valuable type-strain genomes for metagenomic binning, comparative biology and taxonomic classification.</title>
        <authorList>
            <person name="Goeker M."/>
        </authorList>
    </citation>
    <scope>NUCLEOTIDE SEQUENCE [LARGE SCALE GENOMIC DNA]</scope>
    <source>
        <strain evidence="2 3">DSM 101730</strain>
    </source>
</reference>
<dbReference type="RefSeq" id="WP_184153949.1">
    <property type="nucleotide sequence ID" value="NZ_JACHFM010000005.1"/>
</dbReference>
<dbReference type="PANTHER" id="PTHR34989:SF1">
    <property type="entry name" value="PROTEIN HDED"/>
    <property type="match status" value="1"/>
</dbReference>
<dbReference type="AlphaFoldDB" id="A0A840STK1"/>
<evidence type="ECO:0000256" key="1">
    <source>
        <dbReference type="SAM" id="Phobius"/>
    </source>
</evidence>
<feature type="transmembrane region" description="Helical" evidence="1">
    <location>
        <begin position="160"/>
        <end position="183"/>
    </location>
</feature>
<accession>A0A840STK1</accession>
<feature type="transmembrane region" description="Helical" evidence="1">
    <location>
        <begin position="136"/>
        <end position="154"/>
    </location>
</feature>
<protein>
    <submittedName>
        <fullName evidence="2">Uncharacterized membrane protein HdeD (DUF308 family)</fullName>
    </submittedName>
</protein>
<gene>
    <name evidence="2" type="ORF">HNP73_003919</name>
</gene>